<evidence type="ECO:0000313" key="1">
    <source>
        <dbReference type="EMBL" id="RRG18495.1"/>
    </source>
</evidence>
<gene>
    <name evidence="1" type="ORF">D3P96_00460</name>
</gene>
<name>A0A3P2RG73_WEIVI</name>
<sequence length="180" mass="21368">MDFKKVPFEKNLIFEVNETFQGIISTIDATQVGHLFFWGELYGDTTTDDFWYVNEENMLIEDSKRVGENEYILSLRMSAEVFLFEKMFSDHQLEPYIHVLIDFDMTGSQVVAKLTFDRYDWRHLNLDLSPDAVWDYYTVETVGPEYLENDDNLADIHKMQEYADKHDETLHYQVFVDDSE</sequence>
<comment type="caution">
    <text evidence="1">The sequence shown here is derived from an EMBL/GenBank/DDBJ whole genome shotgun (WGS) entry which is preliminary data.</text>
</comment>
<dbReference type="AlphaFoldDB" id="A0A3P2RG73"/>
<reference evidence="1 2" key="1">
    <citation type="submission" date="2018-10" db="EMBL/GenBank/DDBJ databases">
        <title>Draft genome sequence of Weissella viridescens UCO-SMC3.</title>
        <authorList>
            <person name="Garcia-Cancino A."/>
            <person name="Espinoza-Monje M."/>
            <person name="Albarracin L."/>
            <person name="Garcia-Castillo V."/>
            <person name="Campos-Martin J."/>
            <person name="Nakano Y."/>
            <person name="Guitierrez-Zamorano C."/>
            <person name="Ikeda-Ohtsubo W."/>
            <person name="Morita H."/>
            <person name="Kitazawa H."/>
            <person name="Villena J."/>
        </authorList>
    </citation>
    <scope>NUCLEOTIDE SEQUENCE [LARGE SCALE GENOMIC DNA]</scope>
    <source>
        <strain evidence="1 2">UCO-SMC3</strain>
    </source>
</reference>
<dbReference type="RefSeq" id="WP_124942472.1">
    <property type="nucleotide sequence ID" value="NZ_RHGY01000001.1"/>
</dbReference>
<protein>
    <submittedName>
        <fullName evidence="1">Uncharacterized protein</fullName>
    </submittedName>
</protein>
<proteinExistence type="predicted"/>
<dbReference type="Proteomes" id="UP000275836">
    <property type="component" value="Unassembled WGS sequence"/>
</dbReference>
<accession>A0A3P2RG73</accession>
<evidence type="ECO:0000313" key="2">
    <source>
        <dbReference type="Proteomes" id="UP000275836"/>
    </source>
</evidence>
<organism evidence="1 2">
    <name type="scientific">Weissella viridescens</name>
    <name type="common">Lactobacillus viridescens</name>
    <dbReference type="NCBI Taxonomy" id="1629"/>
    <lineage>
        <taxon>Bacteria</taxon>
        <taxon>Bacillati</taxon>
        <taxon>Bacillota</taxon>
        <taxon>Bacilli</taxon>
        <taxon>Lactobacillales</taxon>
        <taxon>Lactobacillaceae</taxon>
        <taxon>Weissella</taxon>
    </lineage>
</organism>
<dbReference type="EMBL" id="RHGY01000001">
    <property type="protein sequence ID" value="RRG18495.1"/>
    <property type="molecule type" value="Genomic_DNA"/>
</dbReference>